<dbReference type="PANTHER" id="PTHR47851:SF8">
    <property type="entry name" value="NO APICAL MERISTEM-ASSOCIATED C-TERMINAL DOMAIN-CONTAINING PROTEIN"/>
    <property type="match status" value="1"/>
</dbReference>
<keyword evidence="3" id="KW-1185">Reference proteome</keyword>
<dbReference type="EMBL" id="OZ075116">
    <property type="protein sequence ID" value="CAL5075900.1"/>
    <property type="molecule type" value="Genomic_DNA"/>
</dbReference>
<protein>
    <submittedName>
        <fullName evidence="2">Uncharacterized protein</fullName>
    </submittedName>
</protein>
<evidence type="ECO:0000256" key="1">
    <source>
        <dbReference type="SAM" id="MobiDB-lite"/>
    </source>
</evidence>
<reference evidence="2 3" key="2">
    <citation type="submission" date="2024-10" db="EMBL/GenBank/DDBJ databases">
        <authorList>
            <person name="Ryan C."/>
        </authorList>
    </citation>
    <scope>NUCLEOTIDE SEQUENCE [LARGE SCALE GENOMIC DNA]</scope>
</reference>
<proteinExistence type="predicted"/>
<dbReference type="PANTHER" id="PTHR47851">
    <property type="entry name" value="OS06G0588700 PROTEIN-RELATED"/>
    <property type="match status" value="1"/>
</dbReference>
<organism evidence="2 3">
    <name type="scientific">Urochloa decumbens</name>
    <dbReference type="NCBI Taxonomy" id="240449"/>
    <lineage>
        <taxon>Eukaryota</taxon>
        <taxon>Viridiplantae</taxon>
        <taxon>Streptophyta</taxon>
        <taxon>Embryophyta</taxon>
        <taxon>Tracheophyta</taxon>
        <taxon>Spermatophyta</taxon>
        <taxon>Magnoliopsida</taxon>
        <taxon>Liliopsida</taxon>
        <taxon>Poales</taxon>
        <taxon>Poaceae</taxon>
        <taxon>PACMAD clade</taxon>
        <taxon>Panicoideae</taxon>
        <taxon>Panicodae</taxon>
        <taxon>Paniceae</taxon>
        <taxon>Melinidinae</taxon>
        <taxon>Urochloa</taxon>
    </lineage>
</organism>
<accession>A0ABC9FI85</accession>
<evidence type="ECO:0000313" key="3">
    <source>
        <dbReference type="Proteomes" id="UP001497457"/>
    </source>
</evidence>
<reference evidence="3" key="1">
    <citation type="submission" date="2024-06" db="EMBL/GenBank/DDBJ databases">
        <authorList>
            <person name="Ryan C."/>
        </authorList>
    </citation>
    <scope>NUCLEOTIDE SEQUENCE [LARGE SCALE GENOMIC DNA]</scope>
</reference>
<dbReference type="Proteomes" id="UP001497457">
    <property type="component" value="Chromosome 6rd"/>
</dbReference>
<sequence length="164" mass="18052">MFDAIICTNESSFVPGANDEDRAGEGEGAIAGANGVDGEAAQEDGAPKSSPIVQQRITGKRTAQGSPKGKKKKILKDQYMRRLVEAYELKAQSSSATSPAVDHVSDEIAQLMDLVIQDGAEEDSDEHFYATQLLKKDNRDVFMTLKTSHGRLNWLRRAWDARKR</sequence>
<gene>
    <name evidence="2" type="ORF">URODEC1_LOCUS105876</name>
</gene>
<evidence type="ECO:0000313" key="2">
    <source>
        <dbReference type="EMBL" id="CAL5075900.1"/>
    </source>
</evidence>
<dbReference type="AlphaFoldDB" id="A0ABC9FI85"/>
<feature type="region of interest" description="Disordered" evidence="1">
    <location>
        <begin position="13"/>
        <end position="50"/>
    </location>
</feature>
<name>A0ABC9FI85_9POAL</name>